<feature type="compositionally biased region" description="Polar residues" evidence="9">
    <location>
        <begin position="604"/>
        <end position="615"/>
    </location>
</feature>
<feature type="region of interest" description="Disordered" evidence="9">
    <location>
        <begin position="439"/>
        <end position="548"/>
    </location>
</feature>
<feature type="compositionally biased region" description="Polar residues" evidence="9">
    <location>
        <begin position="290"/>
        <end position="306"/>
    </location>
</feature>
<feature type="compositionally biased region" description="Polar residues" evidence="9">
    <location>
        <begin position="805"/>
        <end position="814"/>
    </location>
</feature>
<feature type="compositionally biased region" description="Low complexity" evidence="9">
    <location>
        <begin position="439"/>
        <end position="471"/>
    </location>
</feature>
<feature type="region of interest" description="Disordered" evidence="9">
    <location>
        <begin position="768"/>
        <end position="953"/>
    </location>
</feature>
<dbReference type="InterPro" id="IPR033603">
    <property type="entry name" value="CEP44"/>
</dbReference>
<gene>
    <name evidence="11" type="ORF">BESB_074770</name>
</gene>
<evidence type="ECO:0000256" key="4">
    <source>
        <dbReference type="ARBA" id="ARBA00014053"/>
    </source>
</evidence>
<evidence type="ECO:0000256" key="1">
    <source>
        <dbReference type="ARBA" id="ARBA00004114"/>
    </source>
</evidence>
<dbReference type="GO" id="GO:0000922">
    <property type="term" value="C:spindle pole"/>
    <property type="evidence" value="ECO:0007669"/>
    <property type="project" value="UniProtKB-SubCell"/>
</dbReference>
<feature type="compositionally biased region" description="Low complexity" evidence="9">
    <location>
        <begin position="7"/>
        <end position="34"/>
    </location>
</feature>
<name>A0A2A9M8L7_BESBE</name>
<feature type="compositionally biased region" description="Polar residues" evidence="9">
    <location>
        <begin position="898"/>
        <end position="913"/>
    </location>
</feature>
<feature type="compositionally biased region" description="Basic and acidic residues" evidence="9">
    <location>
        <begin position="580"/>
        <end position="590"/>
    </location>
</feature>
<proteinExistence type="predicted"/>
<dbReference type="InterPro" id="IPR029157">
    <property type="entry name" value="CEP44_CC"/>
</dbReference>
<feature type="compositionally biased region" description="Low complexity" evidence="9">
    <location>
        <begin position="921"/>
        <end position="930"/>
    </location>
</feature>
<evidence type="ECO:0000256" key="8">
    <source>
        <dbReference type="ARBA" id="ARBA00046235"/>
    </source>
</evidence>
<keyword evidence="5" id="KW-0963">Cytoplasm</keyword>
<dbReference type="OrthoDB" id="331708at2759"/>
<feature type="region of interest" description="Disordered" evidence="9">
    <location>
        <begin position="180"/>
        <end position="337"/>
    </location>
</feature>
<dbReference type="Pfam" id="PF15007">
    <property type="entry name" value="CEP44"/>
    <property type="match status" value="1"/>
</dbReference>
<dbReference type="KEGG" id="bbes:BESB_074770"/>
<feature type="region of interest" description="Disordered" evidence="9">
    <location>
        <begin position="1"/>
        <end position="47"/>
    </location>
</feature>
<feature type="domain" description="Centrosomal CEP44" evidence="10">
    <location>
        <begin position="44"/>
        <end position="183"/>
    </location>
</feature>
<protein>
    <recommendedName>
        <fullName evidence="4">Centrosomal protein of 44 kDa</fullName>
    </recommendedName>
</protein>
<dbReference type="GO" id="GO:0005814">
    <property type="term" value="C:centriole"/>
    <property type="evidence" value="ECO:0007669"/>
    <property type="project" value="UniProtKB-SubCell"/>
</dbReference>
<sequence>MRPASGVCSPSSASALPSPSASSVAVTSSAGLSLSPPPPSSPGDLPGTIKKLRSALRRLRYPPALQHPLLQRTSGTYSPGLSDECLSRGDVTEFLAIFHFLCLQLSEGVWRAFQDRGYDLLYKTDQRFVQTLWKFLRDECNYRPALTVSQFLSPTGFAERKIHLCLDLIHICRQIHNNHAAQHHPRRPRSSQSPPLSAGALVSRGDSEDENKCPGARGTRGSLQASVASSHSAHSLTPKGRNDIHEPVLAPRPGKSADYFLRSPSRGRTGPVAASGKHKESRQFKDADNVSMSAPLTNGWQPSPWSASGHPGGPRRDDKVDSAPQNSDTSAVSSRVGGANGLAATKGCAETFPGCVGLAGEATFRGWGGLQGQAGGEIAMSAQVLHVLMEQVSNLSSKVGAFSEHVASSIDELHLQLQLLQTRVSIVESRLAFSITDSAPKAPATASPASPQTSEDFLHATASSSRSRTATFADGGKPTAPSGASPPVSSPVASFQPQAAAAPSWQPGRGGVPVNEPTAPARPLVEARGQACASVSQEQPAARPEAARVLSVQMPSRRLASPCDTRLECLADQPAGSPSEGRRQGEHACDEGSADSRPAAASHWQAQEDGTSPQTEARFFASEETEFLATTSAPEKWGLEKGEGSAPTQGLLDPLDVEMQQNVLRITEKLNSLQAVLRRSTRKADCAPVSYSSAAVGAPSVRTPLGARSPSHVGAYGPVSGDTGSSSVCCGSAIFASDLDSSGPILPGYGAAAPRRSADAFRILQRSSPLTPAAQDRGPDSGSPAGGAEASSPVDTPYHAEEWTCSFSKTSGSTEENRGMVTDAPGLPSFAAQAMGSDRGTGQGVRVSKKASAAPRGTVGDSCSPASDGGKARGAERAEGMERILTSHCSEPAERGHQSQQTPFFGLSCSSDGAGSELLDSSTASASKATPPYRLPQDLGSSSDLRGVFSPGK</sequence>
<dbReference type="EMBL" id="NWUJ01000007">
    <property type="protein sequence ID" value="PFH34325.1"/>
    <property type="molecule type" value="Genomic_DNA"/>
</dbReference>
<organism evidence="11 12">
    <name type="scientific">Besnoitia besnoiti</name>
    <name type="common">Apicomplexan protozoan</name>
    <dbReference type="NCBI Taxonomy" id="94643"/>
    <lineage>
        <taxon>Eukaryota</taxon>
        <taxon>Sar</taxon>
        <taxon>Alveolata</taxon>
        <taxon>Apicomplexa</taxon>
        <taxon>Conoidasida</taxon>
        <taxon>Coccidia</taxon>
        <taxon>Eucoccidiorida</taxon>
        <taxon>Eimeriorina</taxon>
        <taxon>Sarcocystidae</taxon>
        <taxon>Besnoitia</taxon>
    </lineage>
</organism>
<evidence type="ECO:0000256" key="9">
    <source>
        <dbReference type="SAM" id="MobiDB-lite"/>
    </source>
</evidence>
<dbReference type="VEuPathDB" id="ToxoDB:BESB_074770"/>
<evidence type="ECO:0000256" key="7">
    <source>
        <dbReference type="ARBA" id="ARBA00023212"/>
    </source>
</evidence>
<keyword evidence="6" id="KW-0175">Coiled coil</keyword>
<evidence type="ECO:0000313" key="12">
    <source>
        <dbReference type="Proteomes" id="UP000224006"/>
    </source>
</evidence>
<evidence type="ECO:0000256" key="6">
    <source>
        <dbReference type="ARBA" id="ARBA00023054"/>
    </source>
</evidence>
<dbReference type="RefSeq" id="XP_029218334.1">
    <property type="nucleotide sequence ID" value="XM_029365850.1"/>
</dbReference>
<evidence type="ECO:0000313" key="11">
    <source>
        <dbReference type="EMBL" id="PFH34325.1"/>
    </source>
</evidence>
<feature type="compositionally biased region" description="Basic and acidic residues" evidence="9">
    <location>
        <begin position="277"/>
        <end position="288"/>
    </location>
</feature>
<feature type="region of interest" description="Disordered" evidence="9">
    <location>
        <begin position="570"/>
        <end position="615"/>
    </location>
</feature>
<dbReference type="GO" id="GO:0030496">
    <property type="term" value="C:midbody"/>
    <property type="evidence" value="ECO:0007669"/>
    <property type="project" value="UniProtKB-SubCell"/>
</dbReference>
<dbReference type="PANTHER" id="PTHR31477">
    <property type="entry name" value="CENTROSOMAL PROTEIN OF 44 KDA"/>
    <property type="match status" value="1"/>
</dbReference>
<dbReference type="STRING" id="94643.A0A2A9M8L7"/>
<feature type="compositionally biased region" description="Low complexity" evidence="9">
    <location>
        <begin position="780"/>
        <end position="793"/>
    </location>
</feature>
<feature type="compositionally biased region" description="Polar residues" evidence="9">
    <location>
        <begin position="323"/>
        <end position="333"/>
    </location>
</feature>
<reference evidence="11 12" key="1">
    <citation type="submission" date="2017-09" db="EMBL/GenBank/DDBJ databases">
        <title>Genome sequencing of Besnoitia besnoiti strain Bb-Ger1.</title>
        <authorList>
            <person name="Schares G."/>
            <person name="Venepally P."/>
            <person name="Lorenzi H.A."/>
        </authorList>
    </citation>
    <scope>NUCLEOTIDE SEQUENCE [LARGE SCALE GENOMIC DNA]</scope>
    <source>
        <strain evidence="11 12">Bb-Ger1</strain>
    </source>
</reference>
<accession>A0A2A9M8L7</accession>
<keyword evidence="7" id="KW-0206">Cytoskeleton</keyword>
<feature type="region of interest" description="Disordered" evidence="9">
    <location>
        <begin position="631"/>
        <end position="651"/>
    </location>
</feature>
<keyword evidence="12" id="KW-1185">Reference proteome</keyword>
<evidence type="ECO:0000256" key="3">
    <source>
        <dbReference type="ARBA" id="ARBA00004647"/>
    </source>
</evidence>
<comment type="function">
    <text evidence="8">Centriole-enriched microtubule-binding protein involved in centriole biogenesis. In collaboration with CEP295 and POC1B, is required for the centriole-to-centrosome conversion by ensuring the formation of bona fide centriole wall. Functions as a linker component that maintains centrosome cohesion. Associates with CROCC and regulates its stability and localization to the centrosome.</text>
</comment>
<evidence type="ECO:0000259" key="10">
    <source>
        <dbReference type="Pfam" id="PF15007"/>
    </source>
</evidence>
<dbReference type="GeneID" id="40312403"/>
<feature type="compositionally biased region" description="Low complexity" evidence="9">
    <location>
        <begin position="478"/>
        <end position="507"/>
    </location>
</feature>
<feature type="compositionally biased region" description="Basic and acidic residues" evidence="9">
    <location>
        <begin position="870"/>
        <end position="882"/>
    </location>
</feature>
<evidence type="ECO:0000256" key="5">
    <source>
        <dbReference type="ARBA" id="ARBA00022490"/>
    </source>
</evidence>
<evidence type="ECO:0000256" key="2">
    <source>
        <dbReference type="ARBA" id="ARBA00004214"/>
    </source>
</evidence>
<dbReference type="AlphaFoldDB" id="A0A2A9M8L7"/>
<dbReference type="PANTHER" id="PTHR31477:SF1">
    <property type="entry name" value="CENTROSOMAL PROTEIN OF 44 KDA"/>
    <property type="match status" value="1"/>
</dbReference>
<comment type="caution">
    <text evidence="11">The sequence shown here is derived from an EMBL/GenBank/DDBJ whole genome shotgun (WGS) entry which is preliminary data.</text>
</comment>
<feature type="compositionally biased region" description="Low complexity" evidence="9">
    <location>
        <begin position="225"/>
        <end position="235"/>
    </location>
</feature>
<dbReference type="Proteomes" id="UP000224006">
    <property type="component" value="Unassembled WGS sequence"/>
</dbReference>
<comment type="subcellular location">
    <subcellularLocation>
        <location evidence="1">Cytoplasm</location>
        <location evidence="1">Cytoskeleton</location>
        <location evidence="1">Microtubule organizing center</location>
        <location evidence="1">Centrosome</location>
        <location evidence="1">Centriole</location>
    </subcellularLocation>
    <subcellularLocation>
        <location evidence="3">Cytoplasm</location>
        <location evidence="3">Cytoskeleton</location>
        <location evidence="3">Spindle pole</location>
    </subcellularLocation>
    <subcellularLocation>
        <location evidence="2">Midbody</location>
    </subcellularLocation>
</comment>